<evidence type="ECO:0000256" key="1">
    <source>
        <dbReference type="ARBA" id="ARBA00012513"/>
    </source>
</evidence>
<keyword evidence="7" id="KW-0652">Protein synthesis inhibitor</keyword>
<evidence type="ECO:0000256" key="8">
    <source>
        <dbReference type="ARBA" id="ARBA00037982"/>
    </source>
</evidence>
<comment type="similarity">
    <text evidence="8">Belongs to the protein kinase superfamily. Ser/Thr protein kinase family. GCN2 subfamily.</text>
</comment>
<evidence type="ECO:0000256" key="4">
    <source>
        <dbReference type="ARBA" id="ARBA00022741"/>
    </source>
</evidence>
<dbReference type="PROSITE" id="PS50011">
    <property type="entry name" value="PROTEIN_KINASE_DOM"/>
    <property type="match status" value="1"/>
</dbReference>
<dbReference type="InterPro" id="IPR050339">
    <property type="entry name" value="CC_SR_Kinase"/>
</dbReference>
<dbReference type="SUPFAM" id="SSF56112">
    <property type="entry name" value="Protein kinase-like (PK-like)"/>
    <property type="match status" value="1"/>
</dbReference>
<comment type="caution">
    <text evidence="12">The sequence shown here is derived from an EMBL/GenBank/DDBJ whole genome shotgun (WGS) entry which is preliminary data.</text>
</comment>
<keyword evidence="5" id="KW-0418">Kinase</keyword>
<comment type="catalytic activity">
    <reaction evidence="10">
        <text>L-seryl-[protein] + ATP = O-phospho-L-seryl-[protein] + ADP + H(+)</text>
        <dbReference type="Rhea" id="RHEA:17989"/>
        <dbReference type="Rhea" id="RHEA-COMP:9863"/>
        <dbReference type="Rhea" id="RHEA-COMP:11604"/>
        <dbReference type="ChEBI" id="CHEBI:15378"/>
        <dbReference type="ChEBI" id="CHEBI:29999"/>
        <dbReference type="ChEBI" id="CHEBI:30616"/>
        <dbReference type="ChEBI" id="CHEBI:83421"/>
        <dbReference type="ChEBI" id="CHEBI:456216"/>
        <dbReference type="EC" id="2.7.11.1"/>
    </reaction>
    <physiologicalReaction direction="left-to-right" evidence="10">
        <dbReference type="Rhea" id="RHEA:17990"/>
    </physiologicalReaction>
</comment>
<organism evidence="12 13">
    <name type="scientific">Nemorincola caseinilytica</name>
    <dbReference type="NCBI Taxonomy" id="2054315"/>
    <lineage>
        <taxon>Bacteria</taxon>
        <taxon>Pseudomonadati</taxon>
        <taxon>Bacteroidota</taxon>
        <taxon>Chitinophagia</taxon>
        <taxon>Chitinophagales</taxon>
        <taxon>Chitinophagaceae</taxon>
        <taxon>Nemorincola</taxon>
    </lineage>
</organism>
<accession>A0ABP8NMY9</accession>
<evidence type="ECO:0000256" key="10">
    <source>
        <dbReference type="ARBA" id="ARBA00048977"/>
    </source>
</evidence>
<dbReference type="InterPro" id="IPR011009">
    <property type="entry name" value="Kinase-like_dom_sf"/>
</dbReference>
<dbReference type="Pfam" id="PF00069">
    <property type="entry name" value="Pkinase"/>
    <property type="match status" value="1"/>
</dbReference>
<keyword evidence="4" id="KW-0547">Nucleotide-binding</keyword>
<dbReference type="PROSITE" id="PS00108">
    <property type="entry name" value="PROTEIN_KINASE_ST"/>
    <property type="match status" value="1"/>
</dbReference>
<keyword evidence="6" id="KW-0067">ATP-binding</keyword>
<evidence type="ECO:0000259" key="11">
    <source>
        <dbReference type="PROSITE" id="PS50011"/>
    </source>
</evidence>
<sequence>MPLGLHTTELNFETTREIGQEGKNSQVFLAHDKQLDGEIVVKKIEKSKIVNPTEYYEEAKKLYASSHSNVVRVNYGCSDANYIYIAMPYYKNGSLKALIATKNLTIREIIRYSIQFLSGLHHIHSKGLIHFDVKPDNILISDSNEAHLSDFGLTKAMNNFGFASPEQIYSKQIPPETFSSSDKTIHFDIYLAGLTIYRLLNGEGHFHDQLGVFTTQSDYINAVTSGNFPNRSSYLPHIPLKLQRIVNKAISVNIADRHRTILELINELSDVDENLDWRFSQTGSTDSWERDNGTHRYNVQVDLADPKNISIITTKTNNLTSKSQRETAHCHSNLTASNVLSKIKQALKL</sequence>
<comment type="catalytic activity">
    <reaction evidence="9">
        <text>L-threonyl-[protein] + ATP = O-phospho-L-threonyl-[protein] + ADP + H(+)</text>
        <dbReference type="Rhea" id="RHEA:46608"/>
        <dbReference type="Rhea" id="RHEA-COMP:11060"/>
        <dbReference type="Rhea" id="RHEA-COMP:11605"/>
        <dbReference type="ChEBI" id="CHEBI:15378"/>
        <dbReference type="ChEBI" id="CHEBI:30013"/>
        <dbReference type="ChEBI" id="CHEBI:30616"/>
        <dbReference type="ChEBI" id="CHEBI:61977"/>
        <dbReference type="ChEBI" id="CHEBI:456216"/>
        <dbReference type="EC" id="2.7.11.1"/>
    </reaction>
    <physiologicalReaction direction="left-to-right" evidence="9">
        <dbReference type="Rhea" id="RHEA:46609"/>
    </physiologicalReaction>
</comment>
<evidence type="ECO:0000313" key="12">
    <source>
        <dbReference type="EMBL" id="GAA4468487.1"/>
    </source>
</evidence>
<keyword evidence="13" id="KW-1185">Reference proteome</keyword>
<dbReference type="SMART" id="SM00220">
    <property type="entry name" value="S_TKc"/>
    <property type="match status" value="1"/>
</dbReference>
<dbReference type="CDD" id="cd14014">
    <property type="entry name" value="STKc_PknB_like"/>
    <property type="match status" value="1"/>
</dbReference>
<dbReference type="InterPro" id="IPR000719">
    <property type="entry name" value="Prot_kinase_dom"/>
</dbReference>
<evidence type="ECO:0000256" key="2">
    <source>
        <dbReference type="ARBA" id="ARBA00022527"/>
    </source>
</evidence>
<evidence type="ECO:0000256" key="9">
    <source>
        <dbReference type="ARBA" id="ARBA00048659"/>
    </source>
</evidence>
<dbReference type="RefSeq" id="WP_345083942.1">
    <property type="nucleotide sequence ID" value="NZ_BAABFA010000019.1"/>
</dbReference>
<evidence type="ECO:0000256" key="7">
    <source>
        <dbReference type="ARBA" id="ARBA00023193"/>
    </source>
</evidence>
<gene>
    <name evidence="12" type="ORF">GCM10023093_26170</name>
</gene>
<proteinExistence type="inferred from homology"/>
<evidence type="ECO:0000256" key="6">
    <source>
        <dbReference type="ARBA" id="ARBA00022840"/>
    </source>
</evidence>
<dbReference type="PANTHER" id="PTHR11042">
    <property type="entry name" value="EUKARYOTIC TRANSLATION INITIATION FACTOR 2-ALPHA KINASE EIF2-ALPHA KINASE -RELATED"/>
    <property type="match status" value="1"/>
</dbReference>
<dbReference type="InterPro" id="IPR008271">
    <property type="entry name" value="Ser/Thr_kinase_AS"/>
</dbReference>
<protein>
    <recommendedName>
        <fullName evidence="1">non-specific serine/threonine protein kinase</fullName>
        <ecNumber evidence="1">2.7.11.1</ecNumber>
    </recommendedName>
</protein>
<name>A0ABP8NMY9_9BACT</name>
<dbReference type="EC" id="2.7.11.1" evidence="1"/>
<dbReference type="Gene3D" id="1.10.510.10">
    <property type="entry name" value="Transferase(Phosphotransferase) domain 1"/>
    <property type="match status" value="1"/>
</dbReference>
<dbReference type="EMBL" id="BAABFA010000019">
    <property type="protein sequence ID" value="GAA4468487.1"/>
    <property type="molecule type" value="Genomic_DNA"/>
</dbReference>
<evidence type="ECO:0000256" key="3">
    <source>
        <dbReference type="ARBA" id="ARBA00022679"/>
    </source>
</evidence>
<keyword evidence="3" id="KW-0808">Transferase</keyword>
<keyword evidence="2" id="KW-0723">Serine/threonine-protein kinase</keyword>
<feature type="domain" description="Protein kinase" evidence="11">
    <location>
        <begin position="13"/>
        <end position="269"/>
    </location>
</feature>
<evidence type="ECO:0000313" key="13">
    <source>
        <dbReference type="Proteomes" id="UP001500067"/>
    </source>
</evidence>
<dbReference type="Proteomes" id="UP001500067">
    <property type="component" value="Unassembled WGS sequence"/>
</dbReference>
<dbReference type="PANTHER" id="PTHR11042:SF160">
    <property type="entry name" value="EUKARYOTIC TRANSLATION INITIATION FACTOR 2-ALPHA KINASE 1"/>
    <property type="match status" value="1"/>
</dbReference>
<reference evidence="13" key="1">
    <citation type="journal article" date="2019" name="Int. J. Syst. Evol. Microbiol.">
        <title>The Global Catalogue of Microorganisms (GCM) 10K type strain sequencing project: providing services to taxonomists for standard genome sequencing and annotation.</title>
        <authorList>
            <consortium name="The Broad Institute Genomics Platform"/>
            <consortium name="The Broad Institute Genome Sequencing Center for Infectious Disease"/>
            <person name="Wu L."/>
            <person name="Ma J."/>
        </authorList>
    </citation>
    <scope>NUCLEOTIDE SEQUENCE [LARGE SCALE GENOMIC DNA]</scope>
    <source>
        <strain evidence="13">JCM 32105</strain>
    </source>
</reference>
<evidence type="ECO:0000256" key="5">
    <source>
        <dbReference type="ARBA" id="ARBA00022777"/>
    </source>
</evidence>